<accession>A0A6J0TVJ0</accession>
<feature type="transmembrane region" description="Helical" evidence="6">
    <location>
        <begin position="218"/>
        <end position="239"/>
    </location>
</feature>
<dbReference type="SUPFAM" id="SSF103473">
    <property type="entry name" value="MFS general substrate transporter"/>
    <property type="match status" value="1"/>
</dbReference>
<keyword evidence="4 6" id="KW-0472">Membrane</keyword>
<evidence type="ECO:0000256" key="1">
    <source>
        <dbReference type="ARBA" id="ARBA00004141"/>
    </source>
</evidence>
<feature type="domain" description="Major facilitator superfamily (MFS) profile" evidence="7">
    <location>
        <begin position="135"/>
        <end position="560"/>
    </location>
</feature>
<dbReference type="InParanoid" id="A0A6J0TVJ0"/>
<evidence type="ECO:0000313" key="9">
    <source>
        <dbReference type="RefSeq" id="XP_020652571.2"/>
    </source>
</evidence>
<dbReference type="InterPro" id="IPR036259">
    <property type="entry name" value="MFS_trans_sf"/>
</dbReference>
<dbReference type="GeneID" id="110080754"/>
<dbReference type="PANTHER" id="PTHR24064">
    <property type="entry name" value="SOLUTE CARRIER FAMILY 22 MEMBER"/>
    <property type="match status" value="1"/>
</dbReference>
<keyword evidence="3 6" id="KW-1133">Transmembrane helix</keyword>
<dbReference type="InterPro" id="IPR020846">
    <property type="entry name" value="MFS_dom"/>
</dbReference>
<keyword evidence="8" id="KW-1185">Reference proteome</keyword>
<dbReference type="PROSITE" id="PS50850">
    <property type="entry name" value="MFS"/>
    <property type="match status" value="1"/>
</dbReference>
<reference evidence="8" key="1">
    <citation type="submission" date="2025-05" db="UniProtKB">
        <authorList>
            <consortium name="RefSeq"/>
        </authorList>
    </citation>
    <scope>NUCLEOTIDE SEQUENCE [LARGE SCALE GENOMIC DNA]</scope>
</reference>
<sequence length="596" mass="66173">MLDCHFKVHKTDSCEKSCHLAFVEHKIFECFPPIALNAEKHTNTSAKMKFEDLLEEAGGFGRFQILTLFLLCLPRLILPLHFLLHNFLAAIPPHHCAIPPQDQLANLTKEEVLLVSIPKDPEEVFSSCEMFAEPQFHLLLNSTQRTSGNFTAVQKCQHGWVYDQSQFTSTVATQWDLVCDQRGLNQATATFFFIGVMLGAVTFGYLSDRFGRKSMLVVSYTCTLIFGMMSSISVTYSMLAVTRTLTGMAICGLSLIVMPLGLEWVDIQHRTISGIVTSVFWSFGNMLLALIAYLVRDWRWLLLAATLPCAIGILSTWWLSESARWLLAKGKLKQAHRHLQRCAKMNGRKDFTAKINPEVLSKTAAAVAQKCSGNYSYTSLFQTPVLRKITASMGAVWFGVAFSYYGMSMNITGFGLGMYMTQFVFGLIEIPAKLLVLAVLTRAGRRPCQAWTLILTGLSIGANIVIPKSLETLRSVVAITGKGLSEAAFTMVFLYTSELYPTVLRQKGQGYCAFMARLGGSVAPLIFLLDSIWKPLPQVTYSAVAVICGSSAFFLPETLNVQLPETIEDTENQSSEEKKELRGDASEAMPLQSLQK</sequence>
<dbReference type="GO" id="GO:0016020">
    <property type="term" value="C:membrane"/>
    <property type="evidence" value="ECO:0007669"/>
    <property type="project" value="UniProtKB-SubCell"/>
</dbReference>
<dbReference type="KEGG" id="pvt:110080754"/>
<feature type="transmembrane region" description="Helical" evidence="6">
    <location>
        <begin position="300"/>
        <end position="319"/>
    </location>
</feature>
<dbReference type="Pfam" id="PF00083">
    <property type="entry name" value="Sugar_tr"/>
    <property type="match status" value="1"/>
</dbReference>
<dbReference type="AlphaFoldDB" id="A0A6J0TVJ0"/>
<dbReference type="Gene3D" id="1.20.1250.20">
    <property type="entry name" value="MFS general substrate transporter like domains"/>
    <property type="match status" value="1"/>
</dbReference>
<proteinExistence type="predicted"/>
<evidence type="ECO:0000256" key="4">
    <source>
        <dbReference type="ARBA" id="ARBA00023136"/>
    </source>
</evidence>
<evidence type="ECO:0000259" key="7">
    <source>
        <dbReference type="PROSITE" id="PS50850"/>
    </source>
</evidence>
<evidence type="ECO:0000256" key="5">
    <source>
        <dbReference type="SAM" id="MobiDB-lite"/>
    </source>
</evidence>
<feature type="transmembrane region" description="Helical" evidence="6">
    <location>
        <begin position="187"/>
        <end position="206"/>
    </location>
</feature>
<organism evidence="8 9">
    <name type="scientific">Pogona vitticeps</name>
    <name type="common">central bearded dragon</name>
    <dbReference type="NCBI Taxonomy" id="103695"/>
    <lineage>
        <taxon>Eukaryota</taxon>
        <taxon>Metazoa</taxon>
        <taxon>Chordata</taxon>
        <taxon>Craniata</taxon>
        <taxon>Vertebrata</taxon>
        <taxon>Euteleostomi</taxon>
        <taxon>Lepidosauria</taxon>
        <taxon>Squamata</taxon>
        <taxon>Bifurcata</taxon>
        <taxon>Unidentata</taxon>
        <taxon>Episquamata</taxon>
        <taxon>Toxicofera</taxon>
        <taxon>Iguania</taxon>
        <taxon>Acrodonta</taxon>
        <taxon>Agamidae</taxon>
        <taxon>Amphibolurinae</taxon>
        <taxon>Pogona</taxon>
    </lineage>
</organism>
<evidence type="ECO:0000256" key="3">
    <source>
        <dbReference type="ARBA" id="ARBA00022989"/>
    </source>
</evidence>
<dbReference type="GO" id="GO:0022857">
    <property type="term" value="F:transmembrane transporter activity"/>
    <property type="evidence" value="ECO:0007669"/>
    <property type="project" value="InterPro"/>
</dbReference>
<feature type="compositionally biased region" description="Basic and acidic residues" evidence="5">
    <location>
        <begin position="575"/>
        <end position="585"/>
    </location>
</feature>
<evidence type="ECO:0000256" key="2">
    <source>
        <dbReference type="ARBA" id="ARBA00022692"/>
    </source>
</evidence>
<keyword evidence="2 6" id="KW-0812">Transmembrane</keyword>
<reference evidence="9" key="2">
    <citation type="submission" date="2025-08" db="UniProtKB">
        <authorList>
            <consortium name="RefSeq"/>
        </authorList>
    </citation>
    <scope>IDENTIFICATION</scope>
</reference>
<dbReference type="Proteomes" id="UP001652642">
    <property type="component" value="Chromosome 1"/>
</dbReference>
<feature type="transmembrane region" description="Helical" evidence="6">
    <location>
        <begin position="272"/>
        <end position="294"/>
    </location>
</feature>
<dbReference type="InterPro" id="IPR005828">
    <property type="entry name" value="MFS_sugar_transport-like"/>
</dbReference>
<dbReference type="OrthoDB" id="2544694at2759"/>
<name>A0A6J0TVJ0_9SAUR</name>
<dbReference type="RefSeq" id="XP_020652571.2">
    <property type="nucleotide sequence ID" value="XM_020796912.2"/>
</dbReference>
<protein>
    <submittedName>
        <fullName evidence="9">Solute carrier family 22 member 7-like isoform X1</fullName>
    </submittedName>
</protein>
<feature type="region of interest" description="Disordered" evidence="5">
    <location>
        <begin position="566"/>
        <end position="596"/>
    </location>
</feature>
<feature type="transmembrane region" description="Helical" evidence="6">
    <location>
        <begin position="245"/>
        <end position="265"/>
    </location>
</feature>
<evidence type="ECO:0000313" key="8">
    <source>
        <dbReference type="Proteomes" id="UP001652642"/>
    </source>
</evidence>
<evidence type="ECO:0000256" key="6">
    <source>
        <dbReference type="SAM" id="Phobius"/>
    </source>
</evidence>
<comment type="subcellular location">
    <subcellularLocation>
        <location evidence="1">Membrane</location>
        <topology evidence="1">Multi-pass membrane protein</topology>
    </subcellularLocation>
</comment>
<feature type="transmembrane region" description="Helical" evidence="6">
    <location>
        <begin position="389"/>
        <end position="407"/>
    </location>
</feature>
<gene>
    <name evidence="9" type="primary">LOC110080754</name>
</gene>